<evidence type="ECO:0000313" key="7">
    <source>
        <dbReference type="Proteomes" id="UP001595925"/>
    </source>
</evidence>
<dbReference type="SUPFAM" id="SSF53092">
    <property type="entry name" value="Creatinase/prolidase N-terminal domain"/>
    <property type="match status" value="1"/>
</dbReference>
<dbReference type="Gene3D" id="3.40.350.10">
    <property type="entry name" value="Creatinase/prolidase N-terminal domain"/>
    <property type="match status" value="1"/>
</dbReference>
<comment type="caution">
    <text evidence="6">The sequence shown here is derived from an EMBL/GenBank/DDBJ whole genome shotgun (WGS) entry which is preliminary data.</text>
</comment>
<comment type="similarity">
    <text evidence="3">Belongs to the peptidase M24B family.</text>
</comment>
<evidence type="ECO:0000256" key="3">
    <source>
        <dbReference type="RuleBase" id="RU000590"/>
    </source>
</evidence>
<evidence type="ECO:0000256" key="2">
    <source>
        <dbReference type="ARBA" id="ARBA00022801"/>
    </source>
</evidence>
<sequence length="372" mass="40349">MSDPFERRLAACRERLVADALVLSPGPNLTYLTGFAESPSERHLFLIVPREGEPAFVAPRMYAAELAETPVADRRLYGDGEEPTALVESVLADSGLAGDPTRLLVEDRMWARFTEDLRSLPGIRIDGLASAIVEPLRIRKDEAELAALRRAGRVADRVASEIRERGEGVVGTTERDLAREVDRLLVEEGGLEPAFGTVVAAGENGSRPHHGPGDREIRAGEPVVMDFGAFVGWDGPGGPQYPGDQTRTVAFGGEPTPDYRKVHEVVARAQEAAVERVEPGVAASDVDRAARDVIEEAGYGDAFVHRTGHGVGLEVHEPPYIAAGNDRRLEEGMVFSVEPGIYLEGEFGVRIEDLVVVTDEGCERLNDSPRGW</sequence>
<evidence type="ECO:0000313" key="6">
    <source>
        <dbReference type="EMBL" id="MFC4987472.1"/>
    </source>
</evidence>
<dbReference type="PANTHER" id="PTHR46112">
    <property type="entry name" value="AMINOPEPTIDASE"/>
    <property type="match status" value="1"/>
</dbReference>
<dbReference type="InterPro" id="IPR001131">
    <property type="entry name" value="Peptidase_M24B_aminopep-P_CS"/>
</dbReference>
<dbReference type="CDD" id="cd01092">
    <property type="entry name" value="APP-like"/>
    <property type="match status" value="1"/>
</dbReference>
<dbReference type="Pfam" id="PF01321">
    <property type="entry name" value="Creatinase_N"/>
    <property type="match status" value="1"/>
</dbReference>
<dbReference type="GO" id="GO:0016787">
    <property type="term" value="F:hydrolase activity"/>
    <property type="evidence" value="ECO:0007669"/>
    <property type="project" value="UniProtKB-KW"/>
</dbReference>
<gene>
    <name evidence="6" type="ORF">ACFPFO_06795</name>
</gene>
<dbReference type="Gene3D" id="3.90.230.10">
    <property type="entry name" value="Creatinase/methionine aminopeptidase superfamily"/>
    <property type="match status" value="1"/>
</dbReference>
<dbReference type="Proteomes" id="UP001595925">
    <property type="component" value="Unassembled WGS sequence"/>
</dbReference>
<evidence type="ECO:0000259" key="5">
    <source>
        <dbReference type="Pfam" id="PF01321"/>
    </source>
</evidence>
<dbReference type="InterPro" id="IPR029149">
    <property type="entry name" value="Creatin/AminoP/Spt16_N"/>
</dbReference>
<organism evidence="6 7">
    <name type="scientific">Saliphagus infecundisoli</name>
    <dbReference type="NCBI Taxonomy" id="1849069"/>
    <lineage>
        <taxon>Archaea</taxon>
        <taxon>Methanobacteriati</taxon>
        <taxon>Methanobacteriota</taxon>
        <taxon>Stenosarchaea group</taxon>
        <taxon>Halobacteria</taxon>
        <taxon>Halobacteriales</taxon>
        <taxon>Natrialbaceae</taxon>
        <taxon>Saliphagus</taxon>
    </lineage>
</organism>
<dbReference type="PANTHER" id="PTHR46112:SF3">
    <property type="entry name" value="AMINOPEPTIDASE YPDF"/>
    <property type="match status" value="1"/>
</dbReference>
<protein>
    <submittedName>
        <fullName evidence="6">M24 family metallopeptidase</fullName>
    </submittedName>
</protein>
<keyword evidence="1 3" id="KW-0479">Metal-binding</keyword>
<dbReference type="InterPro" id="IPR000994">
    <property type="entry name" value="Pept_M24"/>
</dbReference>
<accession>A0ABD5QEL1</accession>
<keyword evidence="7" id="KW-1185">Reference proteome</keyword>
<feature type="domain" description="Creatinase N-terminal" evidence="5">
    <location>
        <begin position="14"/>
        <end position="112"/>
    </location>
</feature>
<feature type="domain" description="Peptidase M24" evidence="4">
    <location>
        <begin position="147"/>
        <end position="359"/>
    </location>
</feature>
<dbReference type="Pfam" id="PF00557">
    <property type="entry name" value="Peptidase_M24"/>
    <property type="match status" value="1"/>
</dbReference>
<reference evidence="6 7" key="1">
    <citation type="journal article" date="2019" name="Int. J. Syst. Evol. Microbiol.">
        <title>The Global Catalogue of Microorganisms (GCM) 10K type strain sequencing project: providing services to taxonomists for standard genome sequencing and annotation.</title>
        <authorList>
            <consortium name="The Broad Institute Genomics Platform"/>
            <consortium name="The Broad Institute Genome Sequencing Center for Infectious Disease"/>
            <person name="Wu L."/>
            <person name="Ma J."/>
        </authorList>
    </citation>
    <scope>NUCLEOTIDE SEQUENCE [LARGE SCALE GENOMIC DNA]</scope>
    <source>
        <strain evidence="6 7">CGMCC 1.15824</strain>
    </source>
</reference>
<proteinExistence type="inferred from homology"/>
<evidence type="ECO:0000256" key="1">
    <source>
        <dbReference type="ARBA" id="ARBA00022723"/>
    </source>
</evidence>
<dbReference type="PROSITE" id="PS00491">
    <property type="entry name" value="PROLINE_PEPTIDASE"/>
    <property type="match status" value="1"/>
</dbReference>
<dbReference type="InterPro" id="IPR000587">
    <property type="entry name" value="Creatinase_N"/>
</dbReference>
<evidence type="ECO:0000259" key="4">
    <source>
        <dbReference type="Pfam" id="PF00557"/>
    </source>
</evidence>
<dbReference type="GO" id="GO:0046872">
    <property type="term" value="F:metal ion binding"/>
    <property type="evidence" value="ECO:0007669"/>
    <property type="project" value="UniProtKB-KW"/>
</dbReference>
<dbReference type="RefSeq" id="WP_224828834.1">
    <property type="nucleotide sequence ID" value="NZ_JAIVEF010000011.1"/>
</dbReference>
<dbReference type="EMBL" id="JBHSJG010000026">
    <property type="protein sequence ID" value="MFC4987472.1"/>
    <property type="molecule type" value="Genomic_DNA"/>
</dbReference>
<dbReference type="InterPro" id="IPR050659">
    <property type="entry name" value="Peptidase_M24B"/>
</dbReference>
<dbReference type="AlphaFoldDB" id="A0ABD5QEL1"/>
<dbReference type="InterPro" id="IPR036005">
    <property type="entry name" value="Creatinase/aminopeptidase-like"/>
</dbReference>
<dbReference type="SUPFAM" id="SSF55920">
    <property type="entry name" value="Creatinase/aminopeptidase"/>
    <property type="match status" value="1"/>
</dbReference>
<name>A0ABD5QEL1_9EURY</name>
<keyword evidence="2" id="KW-0378">Hydrolase</keyword>